<evidence type="ECO:0000259" key="1">
    <source>
        <dbReference type="Pfam" id="PF13614"/>
    </source>
</evidence>
<dbReference type="PANTHER" id="PTHR13696:SF99">
    <property type="entry name" value="COBYRINIC ACID AC-DIAMIDE SYNTHASE"/>
    <property type="match status" value="1"/>
</dbReference>
<name>A0A9X9FVD0_PSEMA</name>
<accession>A0A9X9FVD0</accession>
<comment type="caution">
    <text evidence="2">The sequence shown here is derived from an EMBL/GenBank/DDBJ whole genome shotgun (WGS) entry which is preliminary data.</text>
</comment>
<gene>
    <name evidence="2" type="ORF">FIV41_25815</name>
</gene>
<dbReference type="Gene3D" id="3.40.50.300">
    <property type="entry name" value="P-loop containing nucleotide triphosphate hydrolases"/>
    <property type="match status" value="1"/>
</dbReference>
<dbReference type="InterPro" id="IPR027417">
    <property type="entry name" value="P-loop_NTPase"/>
</dbReference>
<reference evidence="2 3" key="1">
    <citation type="submission" date="2019-06" db="EMBL/GenBank/DDBJ databases">
        <title>Pseudomonas bimorpha sp. nov. isolated from bovine raw milk and skim milk concentrate.</title>
        <authorList>
            <person name="Hofmann K."/>
            <person name="Huptas C."/>
            <person name="Doll E."/>
            <person name="Scherer S."/>
            <person name="Wenning M."/>
        </authorList>
    </citation>
    <scope>NUCLEOTIDE SEQUENCE [LARGE SCALE GENOMIC DNA]</scope>
    <source>
        <strain evidence="2 3">DSM 13124</strain>
    </source>
</reference>
<dbReference type="InterPro" id="IPR025669">
    <property type="entry name" value="AAA_dom"/>
</dbReference>
<proteinExistence type="predicted"/>
<dbReference type="SUPFAM" id="SSF52540">
    <property type="entry name" value="P-loop containing nucleoside triphosphate hydrolases"/>
    <property type="match status" value="1"/>
</dbReference>
<evidence type="ECO:0000313" key="3">
    <source>
        <dbReference type="Proteomes" id="UP000316123"/>
    </source>
</evidence>
<dbReference type="PANTHER" id="PTHR13696">
    <property type="entry name" value="P-LOOP CONTAINING NUCLEOSIDE TRIPHOSPHATE HYDROLASE"/>
    <property type="match status" value="1"/>
</dbReference>
<dbReference type="InterPro" id="IPR050678">
    <property type="entry name" value="DNA_Partitioning_ATPase"/>
</dbReference>
<dbReference type="Pfam" id="PF13614">
    <property type="entry name" value="AAA_31"/>
    <property type="match status" value="1"/>
</dbReference>
<feature type="domain" description="AAA" evidence="1">
    <location>
        <begin position="15"/>
        <end position="216"/>
    </location>
</feature>
<protein>
    <submittedName>
        <fullName evidence="2">ParA family protein</fullName>
    </submittedName>
</protein>
<organism evidence="2 3">
    <name type="scientific">Pseudomonas marginalis</name>
    <name type="common">Pseudomonas panacis</name>
    <dbReference type="NCBI Taxonomy" id="298"/>
    <lineage>
        <taxon>Bacteria</taxon>
        <taxon>Pseudomonadati</taxon>
        <taxon>Pseudomonadota</taxon>
        <taxon>Gammaproteobacteria</taxon>
        <taxon>Pseudomonadales</taxon>
        <taxon>Pseudomonadaceae</taxon>
        <taxon>Pseudomonas</taxon>
    </lineage>
</organism>
<dbReference type="OrthoDB" id="9815116at2"/>
<dbReference type="EMBL" id="VFEQ01000024">
    <property type="protein sequence ID" value="TWR52508.1"/>
    <property type="molecule type" value="Genomic_DNA"/>
</dbReference>
<dbReference type="CDD" id="cd02042">
    <property type="entry name" value="ParAB_family"/>
    <property type="match status" value="1"/>
</dbReference>
<sequence length="368" mass="41183">MRAHKTRKNRPVTTKIYAFYNNKGGVGKTTLCQNAACLYAENNPQKLVLVIDLCPQANISQFLLGGGHVGYKANQRLQSTATRRNIVGFMDWMLGGNSGFTSLPTSYLTQVNPHNPNVTKNLHLIAGDSFLESLTLALNFATMNPANIFAWKEYVTAIRRLCEIELQNSEYDDMTVFVDCNPSFSVYTQMALVSSDALIVPMMADFSSLEGIKGILMLLYGKYPSSATKNYAAKVVTFSRQVEQYGLELPKIWELPFNNFTTNLGVATAFDSVREELILYAWKQYATDPTIFYPCDVPPTTIKEWEKLFVSNVKDFHTAGKVSASLGIPLHRLPLHNNYTMPNGDSVGIPKSNYKESLKHLIKFVSKL</sequence>
<dbReference type="AlphaFoldDB" id="A0A9X9FVD0"/>
<dbReference type="Proteomes" id="UP000316123">
    <property type="component" value="Unassembled WGS sequence"/>
</dbReference>
<evidence type="ECO:0000313" key="2">
    <source>
        <dbReference type="EMBL" id="TWR52508.1"/>
    </source>
</evidence>